<proteinExistence type="predicted"/>
<gene>
    <name evidence="1" type="ORF">MGYG_02873</name>
</gene>
<dbReference type="EMBL" id="DS989823">
    <property type="protein sequence ID" value="EFQ99861.1"/>
    <property type="molecule type" value="Genomic_DNA"/>
</dbReference>
<dbReference type="RefSeq" id="XP_003175344.1">
    <property type="nucleotide sequence ID" value="XM_003175296.1"/>
</dbReference>
<accession>E4UPI6</accession>
<dbReference type="InterPro" id="IPR011009">
    <property type="entry name" value="Kinase-like_dom_sf"/>
</dbReference>
<dbReference type="GeneID" id="10030652"/>
<dbReference type="OrthoDB" id="5979581at2759"/>
<dbReference type="InParanoid" id="E4UPI6"/>
<dbReference type="AlphaFoldDB" id="E4UPI6"/>
<protein>
    <recommendedName>
        <fullName evidence="3">Protein kinase domain-containing protein</fullName>
    </recommendedName>
</protein>
<name>E4UPI6_ARTGP</name>
<reference evidence="2" key="1">
    <citation type="journal article" date="2012" name="MBio">
        <title>Comparative genome analysis of Trichophyton rubrum and related dermatophytes reveals candidate genes involved in infection.</title>
        <authorList>
            <person name="Martinez D.A."/>
            <person name="Oliver B.G."/>
            <person name="Graeser Y."/>
            <person name="Goldberg J.M."/>
            <person name="Li W."/>
            <person name="Martinez-Rossi N.M."/>
            <person name="Monod M."/>
            <person name="Shelest E."/>
            <person name="Barton R.C."/>
            <person name="Birch E."/>
            <person name="Brakhage A.A."/>
            <person name="Chen Z."/>
            <person name="Gurr S.J."/>
            <person name="Heiman D."/>
            <person name="Heitman J."/>
            <person name="Kosti I."/>
            <person name="Rossi A."/>
            <person name="Saif S."/>
            <person name="Samalova M."/>
            <person name="Saunders C.W."/>
            <person name="Shea T."/>
            <person name="Summerbell R.C."/>
            <person name="Xu J."/>
            <person name="Young S."/>
            <person name="Zeng Q."/>
            <person name="Birren B.W."/>
            <person name="Cuomo C.A."/>
            <person name="White T.C."/>
        </authorList>
    </citation>
    <scope>NUCLEOTIDE SEQUENCE [LARGE SCALE GENOMIC DNA]</scope>
    <source>
        <strain evidence="2">ATCC MYA-4604 / CBS 118893</strain>
    </source>
</reference>
<dbReference type="Proteomes" id="UP000002669">
    <property type="component" value="Unassembled WGS sequence"/>
</dbReference>
<keyword evidence="2" id="KW-1185">Reference proteome</keyword>
<dbReference type="HOGENOM" id="CLU_1337216_0_0_1"/>
<dbReference type="SUPFAM" id="SSF56112">
    <property type="entry name" value="Protein kinase-like (PK-like)"/>
    <property type="match status" value="1"/>
</dbReference>
<organism evidence="2">
    <name type="scientific">Arthroderma gypseum (strain ATCC MYA-4604 / CBS 118893)</name>
    <name type="common">Microsporum gypseum</name>
    <dbReference type="NCBI Taxonomy" id="535722"/>
    <lineage>
        <taxon>Eukaryota</taxon>
        <taxon>Fungi</taxon>
        <taxon>Dikarya</taxon>
        <taxon>Ascomycota</taxon>
        <taxon>Pezizomycotina</taxon>
        <taxon>Eurotiomycetes</taxon>
        <taxon>Eurotiomycetidae</taxon>
        <taxon>Onygenales</taxon>
        <taxon>Arthrodermataceae</taxon>
        <taxon>Nannizzia</taxon>
    </lineage>
</organism>
<evidence type="ECO:0008006" key="3">
    <source>
        <dbReference type="Google" id="ProtNLM"/>
    </source>
</evidence>
<sequence>MVTSGSGKRTVLFKLHLEGDIECSGLRMKELDRHSSVDSSYLYQDRYEIVHKLGAGSYSTIRLAKDRQDNVLVAINIIVSQYPKSRVDTENKTLQLLALGPKDYPRRAYDFDGPVPARWSNGWGKMSFFFNDYGSWKDNDRCGLVLRLLRERILNMMDKGEFHTEELPGTEKLLEGMLAYEPSQRISAKDAVGSEWINKLYRNYI</sequence>
<dbReference type="Gene3D" id="3.30.200.20">
    <property type="entry name" value="Phosphorylase Kinase, domain 1"/>
    <property type="match status" value="1"/>
</dbReference>
<evidence type="ECO:0000313" key="2">
    <source>
        <dbReference type="Proteomes" id="UP000002669"/>
    </source>
</evidence>
<dbReference type="Gene3D" id="1.10.510.10">
    <property type="entry name" value="Transferase(Phosphotransferase) domain 1"/>
    <property type="match status" value="1"/>
</dbReference>
<evidence type="ECO:0000313" key="1">
    <source>
        <dbReference type="EMBL" id="EFQ99861.1"/>
    </source>
</evidence>
<dbReference type="VEuPathDB" id="FungiDB:MGYG_02873"/>